<evidence type="ECO:0000313" key="3">
    <source>
        <dbReference type="EMBL" id="ACK72160.1"/>
    </source>
</evidence>
<dbReference type="RefSeq" id="WP_015955752.1">
    <property type="nucleotide sequence ID" value="NC_011729.1"/>
</dbReference>
<dbReference type="OrthoDB" id="9788959at2"/>
<dbReference type="SUPFAM" id="SSF52402">
    <property type="entry name" value="Adenine nucleotide alpha hydrolases-like"/>
    <property type="match status" value="1"/>
</dbReference>
<dbReference type="Proteomes" id="UP000002384">
    <property type="component" value="Chromosome"/>
</dbReference>
<dbReference type="InterPro" id="IPR014729">
    <property type="entry name" value="Rossmann-like_a/b/a_fold"/>
</dbReference>
<dbReference type="Pfam" id="PF00582">
    <property type="entry name" value="Usp"/>
    <property type="match status" value="1"/>
</dbReference>
<sequence>MTISKVLIAVDKTATAFKAAKLGFSLAESLKQAEVLLIHVIDPVWTIGDPDSGLFPEQASAKLRIETEDFLNQLIEMFGKNVKAFHVVLEGKIVTEIVQTAKNYDADILVLGVHPKTGFSRLFMEDVVKEISPLVSCPVLLAYDKE</sequence>
<dbReference type="CDD" id="cd00293">
    <property type="entry name" value="USP-like"/>
    <property type="match status" value="1"/>
</dbReference>
<evidence type="ECO:0000259" key="2">
    <source>
        <dbReference type="Pfam" id="PF00582"/>
    </source>
</evidence>
<dbReference type="InterPro" id="IPR006015">
    <property type="entry name" value="Universal_stress_UspA"/>
</dbReference>
<name>B7KJ76_GLOC7</name>
<dbReference type="Gene3D" id="3.40.50.620">
    <property type="entry name" value="HUPs"/>
    <property type="match status" value="1"/>
</dbReference>
<comment type="similarity">
    <text evidence="1">Belongs to the universal stress protein A family.</text>
</comment>
<dbReference type="KEGG" id="cyc:PCC7424_3779"/>
<dbReference type="HOGENOM" id="CLU_049301_11_2_3"/>
<dbReference type="PANTHER" id="PTHR46268">
    <property type="entry name" value="STRESS RESPONSE PROTEIN NHAX"/>
    <property type="match status" value="1"/>
</dbReference>
<dbReference type="EMBL" id="CP001291">
    <property type="protein sequence ID" value="ACK72160.1"/>
    <property type="molecule type" value="Genomic_DNA"/>
</dbReference>
<accession>B7KJ76</accession>
<protein>
    <submittedName>
        <fullName evidence="3">UspA domain protein</fullName>
    </submittedName>
</protein>
<proteinExistence type="inferred from homology"/>
<dbReference type="eggNOG" id="COG0589">
    <property type="taxonomic scope" value="Bacteria"/>
</dbReference>
<dbReference type="PANTHER" id="PTHR46268:SF6">
    <property type="entry name" value="UNIVERSAL STRESS PROTEIN UP12"/>
    <property type="match status" value="1"/>
</dbReference>
<dbReference type="STRING" id="65393.PCC7424_3779"/>
<organism evidence="3 4">
    <name type="scientific">Gloeothece citriformis (strain PCC 7424)</name>
    <name type="common">Cyanothece sp. (strain PCC 7424)</name>
    <dbReference type="NCBI Taxonomy" id="65393"/>
    <lineage>
        <taxon>Bacteria</taxon>
        <taxon>Bacillati</taxon>
        <taxon>Cyanobacteriota</taxon>
        <taxon>Cyanophyceae</taxon>
        <taxon>Oscillatoriophycideae</taxon>
        <taxon>Chroococcales</taxon>
        <taxon>Aphanothecaceae</taxon>
        <taxon>Gloeothece</taxon>
        <taxon>Gloeothece citriformis</taxon>
    </lineage>
</organism>
<dbReference type="InterPro" id="IPR006016">
    <property type="entry name" value="UspA"/>
</dbReference>
<dbReference type="PRINTS" id="PR01438">
    <property type="entry name" value="UNVRSLSTRESS"/>
</dbReference>
<keyword evidence="4" id="KW-1185">Reference proteome</keyword>
<gene>
    <name evidence="3" type="ordered locus">PCC7424_3779</name>
</gene>
<evidence type="ECO:0000313" key="4">
    <source>
        <dbReference type="Proteomes" id="UP000002384"/>
    </source>
</evidence>
<dbReference type="AlphaFoldDB" id="B7KJ76"/>
<evidence type="ECO:0000256" key="1">
    <source>
        <dbReference type="ARBA" id="ARBA00008791"/>
    </source>
</evidence>
<reference evidence="4" key="1">
    <citation type="journal article" date="2011" name="MBio">
        <title>Novel metabolic attributes of the genus Cyanothece, comprising a group of unicellular nitrogen-fixing Cyanobacteria.</title>
        <authorList>
            <person name="Bandyopadhyay A."/>
            <person name="Elvitigala T."/>
            <person name="Welsh E."/>
            <person name="Stockel J."/>
            <person name="Liberton M."/>
            <person name="Min H."/>
            <person name="Sherman L.A."/>
            <person name="Pakrasi H.B."/>
        </authorList>
    </citation>
    <scope>NUCLEOTIDE SEQUENCE [LARGE SCALE GENOMIC DNA]</scope>
    <source>
        <strain evidence="4">PCC 7424</strain>
    </source>
</reference>
<feature type="domain" description="UspA" evidence="2">
    <location>
        <begin position="4"/>
        <end position="141"/>
    </location>
</feature>